<keyword evidence="3" id="KW-1185">Reference proteome</keyword>
<sequence length="890" mass="92041">MNLTVIGVRHHSPACARLVGSTIAALRPAYVLIEGPADMNERIGELQLGHDLPVAVFTSYLDDRRRHGSWSPFCEYSPEWEALRAGRECGAELRFIDLPAWHEAFADRDNRYADAELRYVEAVDRLCTEFGVDNSDALWDHVVEMAPADGLQDRLTAYFDLIRGDTEAGPSDTAREAYMAGWLRAACQAAGDRPVVAVVGGFHRPALLRLATSAPSAPSASSGTSAPPSPTPGTTSGPSLVGEAAPSSSLPGGATSTSTSTSTDADGAGRALAVADVVWPEIPAPPEGATAGSYLVPYSFRRLDAFGGYQSGMPSPEYYQRLWESGPEDAGRYLVSAVAGRLRKRGQPVSTADLIAARAGAEALALLRGHDRPARVDILDGLASALISEALEVPLPWAVRGTVSAGQHPAVVEMTAALSGERVGRLHPDTPLPPLVHSATAELERHRLDKPGEHTADLTEADGRTVSRALHRLRVLGVPGFRRDTGPATGIDPVLREQWTISVHEHRLAALIEAGGYGPTLEAATATLITQRIAGAAGNLAGLADALFDAALSGVTDLGADVPALLERGVAAGSDVTELGRVLSVTLALWRHDRLLGTAGSDTLGTVIAAATRRILWLAEGWHAPGAPADRNRIAAVVAVRDAALHAVPVGVDRTAAIDVAGRIAADRAAPPDLRGAFYGLGRTLLALTILEATTSATPAAPSATTSSAESAAVSPAASPAVAISAASASPTAAPFVGASALAVGVPADDLGSGPAVGGGTFPAPEQAVRGAFAAGTAGDWLAGLFGVAREPVLAPGGILDLLDDLIGGFGGDDFLVALPALRQAFGYFPPREREAIGDRLLARRGLAGSGRDLMRATVDPRTVAAGMALDESIERRLVRAGLVSAGEAS</sequence>
<dbReference type="Pfam" id="PF18934">
    <property type="entry name" value="DUF5682"/>
    <property type="match status" value="2"/>
</dbReference>
<evidence type="ECO:0000313" key="2">
    <source>
        <dbReference type="EMBL" id="GID53253.1"/>
    </source>
</evidence>
<evidence type="ECO:0000256" key="1">
    <source>
        <dbReference type="SAM" id="MobiDB-lite"/>
    </source>
</evidence>
<dbReference type="EMBL" id="BOMG01000027">
    <property type="protein sequence ID" value="GID53253.1"/>
    <property type="molecule type" value="Genomic_DNA"/>
</dbReference>
<dbReference type="Proteomes" id="UP000612282">
    <property type="component" value="Unassembled WGS sequence"/>
</dbReference>
<accession>A0ABQ3X4C6</accession>
<dbReference type="InterPro" id="IPR043737">
    <property type="entry name" value="DUF5682"/>
</dbReference>
<organism evidence="2 3">
    <name type="scientific">Actinoplanes couchii</name>
    <dbReference type="NCBI Taxonomy" id="403638"/>
    <lineage>
        <taxon>Bacteria</taxon>
        <taxon>Bacillati</taxon>
        <taxon>Actinomycetota</taxon>
        <taxon>Actinomycetes</taxon>
        <taxon>Micromonosporales</taxon>
        <taxon>Micromonosporaceae</taxon>
        <taxon>Actinoplanes</taxon>
    </lineage>
</organism>
<proteinExistence type="predicted"/>
<protein>
    <submittedName>
        <fullName evidence="2">Uncharacterized protein</fullName>
    </submittedName>
</protein>
<gene>
    <name evidence="2" type="ORF">Aco03nite_016570</name>
</gene>
<evidence type="ECO:0000313" key="3">
    <source>
        <dbReference type="Proteomes" id="UP000612282"/>
    </source>
</evidence>
<feature type="region of interest" description="Disordered" evidence="1">
    <location>
        <begin position="213"/>
        <end position="267"/>
    </location>
</feature>
<name>A0ABQ3X4C6_9ACTN</name>
<dbReference type="RefSeq" id="WP_203794170.1">
    <property type="nucleotide sequence ID" value="NZ_BAAAQE010000016.1"/>
</dbReference>
<reference evidence="2 3" key="1">
    <citation type="submission" date="2021-01" db="EMBL/GenBank/DDBJ databases">
        <title>Whole genome shotgun sequence of Actinoplanes couchii NBRC 106145.</title>
        <authorList>
            <person name="Komaki H."/>
            <person name="Tamura T."/>
        </authorList>
    </citation>
    <scope>NUCLEOTIDE SEQUENCE [LARGE SCALE GENOMIC DNA]</scope>
    <source>
        <strain evidence="2 3">NBRC 106145</strain>
    </source>
</reference>
<comment type="caution">
    <text evidence="2">The sequence shown here is derived from an EMBL/GenBank/DDBJ whole genome shotgun (WGS) entry which is preliminary data.</text>
</comment>